<dbReference type="EMBL" id="JAATIZ010000003">
    <property type="protein sequence ID" value="NJB65514.1"/>
    <property type="molecule type" value="Genomic_DNA"/>
</dbReference>
<gene>
    <name evidence="4" type="ORF">GGR41_001763</name>
    <name evidence="3" type="ORF">K8U84_07175</name>
    <name evidence="2" type="ORF">PAEH1_07420</name>
</gene>
<protein>
    <recommendedName>
        <fullName evidence="1">Recombinase-like domain-containing protein</fullName>
    </recommendedName>
</protein>
<reference evidence="4 6" key="2">
    <citation type="submission" date="2020-03" db="EMBL/GenBank/DDBJ databases">
        <title>Genomic Encyclopedia of Type Strains, Phase IV (KMG-IV): sequencing the most valuable type-strain genomes for metagenomic binning, comparative biology and taxonomic classification.</title>
        <authorList>
            <person name="Goeker M."/>
        </authorList>
    </citation>
    <scope>NUCLEOTIDE SEQUENCE [LARGE SCALE GENOMIC DNA]</scope>
    <source>
        <strain evidence="4 6">DSM 26613</strain>
    </source>
</reference>
<dbReference type="KEGG" id="phn:PAEH1_07420"/>
<dbReference type="InterPro" id="IPR046789">
    <property type="entry name" value="HTH_62"/>
</dbReference>
<dbReference type="STRING" id="643674.PAEH1_07420"/>
<dbReference type="EMBL" id="DYTQ01000083">
    <property type="protein sequence ID" value="HJH24318.1"/>
    <property type="molecule type" value="Genomic_DNA"/>
</dbReference>
<evidence type="ECO:0000313" key="4">
    <source>
        <dbReference type="EMBL" id="NJB65514.1"/>
    </source>
</evidence>
<organism evidence="2 5">
    <name type="scientific">Paenalcaligenes hominis</name>
    <dbReference type="NCBI Taxonomy" id="643674"/>
    <lineage>
        <taxon>Bacteria</taxon>
        <taxon>Pseudomonadati</taxon>
        <taxon>Pseudomonadota</taxon>
        <taxon>Betaproteobacteria</taxon>
        <taxon>Burkholderiales</taxon>
        <taxon>Alcaligenaceae</taxon>
        <taxon>Paenalcaligenes</taxon>
    </lineage>
</organism>
<dbReference type="EMBL" id="CP019697">
    <property type="protein sequence ID" value="AQS51427.1"/>
    <property type="molecule type" value="Genomic_DNA"/>
</dbReference>
<feature type="domain" description="Recombinase-like" evidence="1">
    <location>
        <begin position="22"/>
        <end position="98"/>
    </location>
</feature>
<evidence type="ECO:0000259" key="1">
    <source>
        <dbReference type="Pfam" id="PF20552"/>
    </source>
</evidence>
<evidence type="ECO:0000313" key="2">
    <source>
        <dbReference type="EMBL" id="AQS51427.1"/>
    </source>
</evidence>
<sequence>MEYNTKLQSWVHAIPSTEAGINNIQKPGVVEHIVWQNRSHAPTEYEKQLADHLIKAFKQGATELDDIVSCLNEQGLLLETGEKWTTANFQAEMARLGY</sequence>
<evidence type="ECO:0000313" key="3">
    <source>
        <dbReference type="EMBL" id="HJH24318.1"/>
    </source>
</evidence>
<accession>A0A1U9K072</accession>
<dbReference type="Proteomes" id="UP000189369">
    <property type="component" value="Chromosome"/>
</dbReference>
<dbReference type="Proteomes" id="UP000783934">
    <property type="component" value="Unassembled WGS sequence"/>
</dbReference>
<dbReference type="OrthoDB" id="6909982at2"/>
<dbReference type="Pfam" id="PF20552">
    <property type="entry name" value="HTH_62"/>
    <property type="match status" value="1"/>
</dbReference>
<dbReference type="AlphaFoldDB" id="A0A1U9K072"/>
<name>A0A1U9K072_9BURK</name>
<dbReference type="Proteomes" id="UP000700248">
    <property type="component" value="Unassembled WGS sequence"/>
</dbReference>
<reference evidence="2 5" key="1">
    <citation type="submission" date="2017-01" db="EMBL/GenBank/DDBJ databases">
        <title>Complete Genome Sequence of Paenalcaligenes hominis, Isolated from a paraplegic Patient with neurogenic bladder.</title>
        <authorList>
            <person name="Mukhopadhyay R."/>
            <person name="Joaquin J."/>
            <person name="Hogue R."/>
            <person name="Kilaru A."/>
            <person name="Jospin G."/>
            <person name="Mars K."/>
            <person name="Eisen J.A."/>
            <person name="Chaturvedi V."/>
        </authorList>
    </citation>
    <scope>NUCLEOTIDE SEQUENCE [LARGE SCALE GENOMIC DNA]</scope>
    <source>
        <strain evidence="2 5">15S00501</strain>
    </source>
</reference>
<evidence type="ECO:0000313" key="6">
    <source>
        <dbReference type="Proteomes" id="UP000783934"/>
    </source>
</evidence>
<evidence type="ECO:0000313" key="5">
    <source>
        <dbReference type="Proteomes" id="UP000189369"/>
    </source>
</evidence>
<reference evidence="3" key="4">
    <citation type="submission" date="2021-09" db="EMBL/GenBank/DDBJ databases">
        <authorList>
            <person name="Gilroy R."/>
        </authorList>
    </citation>
    <scope>NUCLEOTIDE SEQUENCE</scope>
    <source>
        <strain evidence="3">CHK175-13533</strain>
    </source>
</reference>
<dbReference type="RefSeq" id="WP_077733996.1">
    <property type="nucleotide sequence ID" value="NZ_BMCQ01000003.1"/>
</dbReference>
<reference evidence="3" key="3">
    <citation type="journal article" date="2021" name="PeerJ">
        <title>Extensive microbial diversity within the chicken gut microbiome revealed by metagenomics and culture.</title>
        <authorList>
            <person name="Gilroy R."/>
            <person name="Ravi A."/>
            <person name="Getino M."/>
            <person name="Pursley I."/>
            <person name="Horton D.L."/>
            <person name="Alikhan N.F."/>
            <person name="Baker D."/>
            <person name="Gharbi K."/>
            <person name="Hall N."/>
            <person name="Watson M."/>
            <person name="Adriaenssens E.M."/>
            <person name="Foster-Nyarko E."/>
            <person name="Jarju S."/>
            <person name="Secka A."/>
            <person name="Antonio M."/>
            <person name="Oren A."/>
            <person name="Chaudhuri R.R."/>
            <person name="La Ragione R."/>
            <person name="Hildebrand F."/>
            <person name="Pallen M.J."/>
        </authorList>
    </citation>
    <scope>NUCLEOTIDE SEQUENCE</scope>
    <source>
        <strain evidence="3">CHK175-13533</strain>
    </source>
</reference>
<proteinExistence type="predicted"/>
<keyword evidence="6" id="KW-1185">Reference proteome</keyword>